<protein>
    <submittedName>
        <fullName evidence="2">Uncharacterized protein</fullName>
    </submittedName>
</protein>
<evidence type="ECO:0000313" key="2">
    <source>
        <dbReference type="EMBL" id="XAO45152.1"/>
    </source>
</evidence>
<dbReference type="AlphaFoldDB" id="A0AAU6WB93"/>
<gene>
    <name evidence="2" type="ORF">QMQ05_12435</name>
</gene>
<keyword evidence="1" id="KW-0472">Membrane</keyword>
<dbReference type="KEGG" id="gey:QMQ05_12435"/>
<organism evidence="2 3">
    <name type="scientific">Glutamicibacter ectropisis</name>
    <dbReference type="NCBI Taxonomy" id="3046593"/>
    <lineage>
        <taxon>Bacteria</taxon>
        <taxon>Bacillati</taxon>
        <taxon>Actinomycetota</taxon>
        <taxon>Actinomycetes</taxon>
        <taxon>Micrococcales</taxon>
        <taxon>Micrococcaceae</taxon>
        <taxon>Glutamicibacter</taxon>
    </lineage>
</organism>
<keyword evidence="3" id="KW-1185">Reference proteome</keyword>
<dbReference type="EMBL" id="CP125942">
    <property type="protein sequence ID" value="XAO45152.1"/>
    <property type="molecule type" value="Genomic_DNA"/>
</dbReference>
<evidence type="ECO:0000313" key="3">
    <source>
        <dbReference type="Proteomes" id="UP001486888"/>
    </source>
</evidence>
<feature type="transmembrane region" description="Helical" evidence="1">
    <location>
        <begin position="12"/>
        <end position="32"/>
    </location>
</feature>
<reference evidence="2 3" key="1">
    <citation type="submission" date="2023-05" db="EMBL/GenBank/DDBJ databases">
        <title>Glutamicibacter sp. B1, complete genome.</title>
        <authorList>
            <person name="Long Y.H."/>
            <person name="Fang T."/>
            <person name="Li X.Y."/>
        </authorList>
    </citation>
    <scope>NUCLEOTIDE SEQUENCE [LARGE SCALE GENOMIC DNA]</scope>
    <source>
        <strain evidence="2 3">B1</strain>
    </source>
</reference>
<accession>A0AAU6WB93</accession>
<keyword evidence="1" id="KW-1133">Transmembrane helix</keyword>
<dbReference type="Proteomes" id="UP001486888">
    <property type="component" value="Chromosome"/>
</dbReference>
<sequence length="90" mass="9432">MSLSKKTIRLYLGLVLICAGGLGSGVMFLQPWRSCPDIDDSSAGCPATSQDSTLLGFALAVFAVGIVLLIMSSRPVKVSPDEIGQFGKLD</sequence>
<proteinExistence type="predicted"/>
<dbReference type="RefSeq" id="WP_345470441.1">
    <property type="nucleotide sequence ID" value="NZ_CP125942.1"/>
</dbReference>
<feature type="transmembrane region" description="Helical" evidence="1">
    <location>
        <begin position="52"/>
        <end position="71"/>
    </location>
</feature>
<keyword evidence="1" id="KW-0812">Transmembrane</keyword>
<name>A0AAU6WB93_9MICC</name>
<evidence type="ECO:0000256" key="1">
    <source>
        <dbReference type="SAM" id="Phobius"/>
    </source>
</evidence>